<keyword evidence="2" id="KW-1185">Reference proteome</keyword>
<sequence length="290" mass="32057">MYPIGMREMGSLFVQDEALTDEEIRATLSLVAQAGSKDKKRQELQHPYYELLRVRSCELAASVSTTWSPHSIENEGRCVHAGCFTKSIYARHPTSNEETVTAMVIPQKFIKGCRQRNVRGTSHQRRLLAVSTLASTPAKSQYIKNDQNEQRSAVLSKSKITAKATEEAKVAAAKANEEGESVLTIVWHPVTPSVDSGGGVHCTRFVEGEGSQPKCDKNNSCMGENTLGEEDKLMGEEDAAQFVLRTEEHVYTLHYRVPLSTQRKEANDKHTIGRGNVSPIRISLVSSPSL</sequence>
<protein>
    <submittedName>
        <fullName evidence="1">Uncharacterized protein</fullName>
    </submittedName>
</protein>
<comment type="caution">
    <text evidence="1">The sequence shown here is derived from an EMBL/GenBank/DDBJ whole genome shotgun (WGS) entry which is preliminary data.</text>
</comment>
<proteinExistence type="predicted"/>
<evidence type="ECO:0000313" key="2">
    <source>
        <dbReference type="Proteomes" id="UP000031737"/>
    </source>
</evidence>
<accession>A0A061IW00</accession>
<name>A0A061IW00_TRYRA</name>
<dbReference type="Proteomes" id="UP000031737">
    <property type="component" value="Unassembled WGS sequence"/>
</dbReference>
<gene>
    <name evidence="1" type="ORF">TRSC58_04984</name>
</gene>
<dbReference type="VEuPathDB" id="TriTrypDB:TRSC58_04984"/>
<evidence type="ECO:0000313" key="1">
    <source>
        <dbReference type="EMBL" id="ESL07328.1"/>
    </source>
</evidence>
<organism evidence="1 2">
    <name type="scientific">Trypanosoma rangeli SC58</name>
    <dbReference type="NCBI Taxonomy" id="429131"/>
    <lineage>
        <taxon>Eukaryota</taxon>
        <taxon>Discoba</taxon>
        <taxon>Euglenozoa</taxon>
        <taxon>Kinetoplastea</taxon>
        <taxon>Metakinetoplastina</taxon>
        <taxon>Trypanosomatida</taxon>
        <taxon>Trypanosomatidae</taxon>
        <taxon>Trypanosoma</taxon>
        <taxon>Herpetosoma</taxon>
    </lineage>
</organism>
<reference evidence="1 2" key="1">
    <citation type="submission" date="2013-07" db="EMBL/GenBank/DDBJ databases">
        <authorList>
            <person name="Stoco P.H."/>
            <person name="Wagner G."/>
            <person name="Gerber A."/>
            <person name="Zaha A."/>
            <person name="Thompson C."/>
            <person name="Bartholomeu D.C."/>
            <person name="Luckemeyer D.D."/>
            <person name="Bahia D."/>
            <person name="Loreto E."/>
            <person name="Prestes E.B."/>
            <person name="Lima F.M."/>
            <person name="Rodrigues-Luiz G."/>
            <person name="Vallejo G.A."/>
            <person name="Filho J.F."/>
            <person name="Monteiro K.M."/>
            <person name="Tyler K.M."/>
            <person name="de Almeida L.G."/>
            <person name="Ortiz M.F."/>
            <person name="Siervo M.A."/>
            <person name="de Moraes M.H."/>
            <person name="Cunha O.L."/>
            <person name="Mendonca-Neto R."/>
            <person name="Silva R."/>
            <person name="Teixeira S.M."/>
            <person name="Murta S.M."/>
            <person name="Sincero T.C."/>
            <person name="Mendes T.A."/>
            <person name="Urmenyi T.P."/>
            <person name="Silva V.G."/>
            <person name="da Rocha W.D."/>
            <person name="Andersson B."/>
            <person name="Romanha A.J."/>
            <person name="Steindel M."/>
            <person name="de Vasconcelos A.T."/>
            <person name="Grisard E.C."/>
        </authorList>
    </citation>
    <scope>NUCLEOTIDE SEQUENCE [LARGE SCALE GENOMIC DNA]</scope>
    <source>
        <strain evidence="1 2">SC58</strain>
    </source>
</reference>
<dbReference type="AlphaFoldDB" id="A0A061IW00"/>
<dbReference type="EMBL" id="AUPL01004984">
    <property type="protein sequence ID" value="ESL07328.1"/>
    <property type="molecule type" value="Genomic_DNA"/>
</dbReference>